<dbReference type="PANTHER" id="PTHR13878:SF127">
    <property type="entry name" value="CYTOKININ DEHYDROGENASE 3"/>
    <property type="match status" value="1"/>
</dbReference>
<dbReference type="AlphaFoldDB" id="A0ABD3KZE5"/>
<dbReference type="InterPro" id="IPR006094">
    <property type="entry name" value="Oxid_FAD_bind_N"/>
</dbReference>
<name>A0ABD3KZE5_EUCGL</name>
<keyword evidence="4" id="KW-0285">Flavoprotein</keyword>
<organism evidence="9 10">
    <name type="scientific">Eucalyptus globulus</name>
    <name type="common">Tasmanian blue gum</name>
    <dbReference type="NCBI Taxonomy" id="34317"/>
    <lineage>
        <taxon>Eukaryota</taxon>
        <taxon>Viridiplantae</taxon>
        <taxon>Streptophyta</taxon>
        <taxon>Embryophyta</taxon>
        <taxon>Tracheophyta</taxon>
        <taxon>Spermatophyta</taxon>
        <taxon>Magnoliopsida</taxon>
        <taxon>eudicotyledons</taxon>
        <taxon>Gunneridae</taxon>
        <taxon>Pentapetalae</taxon>
        <taxon>rosids</taxon>
        <taxon>malvids</taxon>
        <taxon>Myrtales</taxon>
        <taxon>Myrtaceae</taxon>
        <taxon>Myrtoideae</taxon>
        <taxon>Eucalypteae</taxon>
        <taxon>Eucalyptus</taxon>
    </lineage>
</organism>
<protein>
    <recommendedName>
        <fullName evidence="3">cytokinin dehydrogenase</fullName>
        <ecNumber evidence="3">1.5.99.12</ecNumber>
    </recommendedName>
</protein>
<evidence type="ECO:0000256" key="1">
    <source>
        <dbReference type="ARBA" id="ARBA00001974"/>
    </source>
</evidence>
<dbReference type="FunFam" id="3.40.462.10:FF:000001">
    <property type="entry name" value="Cytokinin dehydrogenase 2"/>
    <property type="match status" value="1"/>
</dbReference>
<dbReference type="GO" id="GO:0019139">
    <property type="term" value="F:cytokinin dehydrogenase activity"/>
    <property type="evidence" value="ECO:0007669"/>
    <property type="project" value="UniProtKB-EC"/>
</dbReference>
<evidence type="ECO:0000256" key="3">
    <source>
        <dbReference type="ARBA" id="ARBA00011928"/>
    </source>
</evidence>
<comment type="catalytic activity">
    <reaction evidence="7">
        <text>N(6)-dimethylallyladenine + A + H2O = 3-methyl-2-butenal + adenine + AH2</text>
        <dbReference type="Rhea" id="RHEA:13625"/>
        <dbReference type="ChEBI" id="CHEBI:13193"/>
        <dbReference type="ChEBI" id="CHEBI:15377"/>
        <dbReference type="ChEBI" id="CHEBI:15825"/>
        <dbReference type="ChEBI" id="CHEBI:16708"/>
        <dbReference type="ChEBI" id="CHEBI:17499"/>
        <dbReference type="ChEBI" id="CHEBI:17660"/>
        <dbReference type="EC" id="1.5.99.12"/>
    </reaction>
</comment>
<proteinExistence type="inferred from homology"/>
<dbReference type="InterPro" id="IPR050432">
    <property type="entry name" value="FAD-linked_Oxidoreductases_BP"/>
</dbReference>
<evidence type="ECO:0000256" key="6">
    <source>
        <dbReference type="ARBA" id="ARBA00023002"/>
    </source>
</evidence>
<dbReference type="Pfam" id="PF01565">
    <property type="entry name" value="FAD_binding_4"/>
    <property type="match status" value="1"/>
</dbReference>
<dbReference type="EMBL" id="JBJKBG010000003">
    <property type="protein sequence ID" value="KAL3744748.1"/>
    <property type="molecule type" value="Genomic_DNA"/>
</dbReference>
<evidence type="ECO:0000256" key="7">
    <source>
        <dbReference type="ARBA" id="ARBA00048224"/>
    </source>
</evidence>
<dbReference type="InterPro" id="IPR036318">
    <property type="entry name" value="FAD-bd_PCMH-like_sf"/>
</dbReference>
<dbReference type="InterPro" id="IPR016166">
    <property type="entry name" value="FAD-bd_PCMH"/>
</dbReference>
<evidence type="ECO:0000313" key="9">
    <source>
        <dbReference type="EMBL" id="KAL3744748.1"/>
    </source>
</evidence>
<dbReference type="SUPFAM" id="SSF55103">
    <property type="entry name" value="FAD-linked oxidases, C-terminal domain"/>
    <property type="match status" value="1"/>
</dbReference>
<dbReference type="InterPro" id="IPR016169">
    <property type="entry name" value="FAD-bd_PCMH_sub2"/>
</dbReference>
<evidence type="ECO:0000259" key="8">
    <source>
        <dbReference type="PROSITE" id="PS51387"/>
    </source>
</evidence>
<gene>
    <name evidence="9" type="ORF">ACJRO7_013936</name>
</gene>
<evidence type="ECO:0000256" key="5">
    <source>
        <dbReference type="ARBA" id="ARBA00022827"/>
    </source>
</evidence>
<sequence>MAGTYPMSSYFMGKFITTRSLSTVGKSKPRTQSLIPKLISKLCTDPESISMASTDFGNIVWETPQGVLQPSCHEEIVDLVRDAYSDDNPSAPFPIAARGCGHSVRGQALAPGGVVVDMTSLASHQGGTGGGPAVAVSWSRSLGHYADVSGGQIWRDVLEETLRHGLAPVSWTDYLYVTVGGTLSNGGISGQTFRYGPQISNVYEMDIITGTEGTKELMTCSPDKNPELFYSVLGGLGQFGIITRARIALDRAPKRVKWVRMLYSDFSAFTRDQEHLISKSGRDQDDALDYVEGLLLMHQGPPDSWRSSFFPEPDHPRIASLMDRHELIYCLEAAKYYDDLTENTVNKDLENLFQELSHIPEFMFQKDVTYIDFLDRVRKGELKLRAQGRWDAPHPWLNLFVPKSRISDFNNGVFKNIVLKRNITTGTVLIYPMNRNKWDDRMSTVVPDENVFYFVGFLHASGFDDWQEFDLQNEELLQFCEDACIEVKQYLPHFGSEREWMRHFGSKWRLFRERKAQFDPKMVFAPGQRIFDRD</sequence>
<dbReference type="PROSITE" id="PS51387">
    <property type="entry name" value="FAD_PCMH"/>
    <property type="match status" value="1"/>
</dbReference>
<dbReference type="Pfam" id="PF09265">
    <property type="entry name" value="Cytokin-bind"/>
    <property type="match status" value="1"/>
</dbReference>
<dbReference type="PANTHER" id="PTHR13878">
    <property type="entry name" value="GULONOLACTONE OXIDASE"/>
    <property type="match status" value="1"/>
</dbReference>
<accession>A0ABD3KZE5</accession>
<dbReference type="Gene3D" id="3.30.465.10">
    <property type="match status" value="1"/>
</dbReference>
<dbReference type="InterPro" id="IPR016167">
    <property type="entry name" value="FAD-bd_PCMH_sub1"/>
</dbReference>
<comment type="cofactor">
    <cofactor evidence="1">
        <name>FAD</name>
        <dbReference type="ChEBI" id="CHEBI:57692"/>
    </cofactor>
</comment>
<comment type="caution">
    <text evidence="9">The sequence shown here is derived from an EMBL/GenBank/DDBJ whole genome shotgun (WGS) entry which is preliminary data.</text>
</comment>
<evidence type="ECO:0000256" key="2">
    <source>
        <dbReference type="ARBA" id="ARBA00005466"/>
    </source>
</evidence>
<dbReference type="InterPro" id="IPR016164">
    <property type="entry name" value="FAD-linked_Oxase-like_C"/>
</dbReference>
<evidence type="ECO:0000256" key="4">
    <source>
        <dbReference type="ARBA" id="ARBA00022630"/>
    </source>
</evidence>
<dbReference type="SUPFAM" id="SSF56176">
    <property type="entry name" value="FAD-binding/transporter-associated domain-like"/>
    <property type="match status" value="1"/>
</dbReference>
<reference evidence="9 10" key="1">
    <citation type="submission" date="2024-11" db="EMBL/GenBank/DDBJ databases">
        <title>Chromosome-level genome assembly of Eucalyptus globulus Labill. provides insights into its genome evolution.</title>
        <authorList>
            <person name="Li X."/>
        </authorList>
    </citation>
    <scope>NUCLEOTIDE SEQUENCE [LARGE SCALE GENOMIC DNA]</scope>
    <source>
        <strain evidence="9">CL2024</strain>
        <tissue evidence="9">Fresh tender leaves</tissue>
    </source>
</reference>
<feature type="domain" description="FAD-binding PCMH-type" evidence="8">
    <location>
        <begin position="60"/>
        <end position="252"/>
    </location>
</feature>
<dbReference type="Proteomes" id="UP001634007">
    <property type="component" value="Unassembled WGS sequence"/>
</dbReference>
<dbReference type="InterPro" id="IPR015345">
    <property type="entry name" value="Cytokinin_DH_FAD/cytokin-bd"/>
</dbReference>
<evidence type="ECO:0000313" key="10">
    <source>
        <dbReference type="Proteomes" id="UP001634007"/>
    </source>
</evidence>
<keyword evidence="6" id="KW-0560">Oxidoreductase</keyword>
<keyword evidence="10" id="KW-1185">Reference proteome</keyword>
<dbReference type="Gene3D" id="3.40.462.10">
    <property type="entry name" value="FAD-linked oxidases, C-terminal domain"/>
    <property type="match status" value="1"/>
</dbReference>
<dbReference type="InterPro" id="IPR016170">
    <property type="entry name" value="Cytok_DH_C_sf"/>
</dbReference>
<keyword evidence="5" id="KW-0274">FAD</keyword>
<comment type="similarity">
    <text evidence="2">Belongs to the oxygen-dependent FAD-linked oxidoreductase family.</text>
</comment>
<dbReference type="EC" id="1.5.99.12" evidence="3"/>
<dbReference type="Gene3D" id="3.30.43.10">
    <property type="entry name" value="Uridine Diphospho-n-acetylenolpyruvylglucosamine Reductase, domain 2"/>
    <property type="match status" value="1"/>
</dbReference>